<keyword evidence="2 4" id="KW-0732">Signal</keyword>
<dbReference type="Proteomes" id="UP000284605">
    <property type="component" value="Unassembled WGS sequence"/>
</dbReference>
<dbReference type="PANTHER" id="PTHR30483:SF6">
    <property type="entry name" value="PERIPLASMIC BINDING PROTEIN OF ABC TRANSPORTER FOR NATURAL AMINO ACIDS"/>
    <property type="match status" value="1"/>
</dbReference>
<gene>
    <name evidence="6" type="ORF">D3874_02830</name>
</gene>
<evidence type="ECO:0000256" key="4">
    <source>
        <dbReference type="SAM" id="SignalP"/>
    </source>
</evidence>
<keyword evidence="3" id="KW-0813">Transport</keyword>
<keyword evidence="3" id="KW-0029">Amino-acid transport</keyword>
<dbReference type="InterPro" id="IPR028081">
    <property type="entry name" value="Leu-bd"/>
</dbReference>
<feature type="signal peptide" evidence="4">
    <location>
        <begin position="1"/>
        <end position="25"/>
    </location>
</feature>
<comment type="similarity">
    <text evidence="1">Belongs to the leucine-binding protein family.</text>
</comment>
<evidence type="ECO:0000313" key="7">
    <source>
        <dbReference type="Proteomes" id="UP000284605"/>
    </source>
</evidence>
<dbReference type="AlphaFoldDB" id="A0A418WU90"/>
<feature type="chain" id="PRO_5019151752" description="Leucine-binding protein domain-containing protein" evidence="4">
    <location>
        <begin position="26"/>
        <end position="385"/>
    </location>
</feature>
<dbReference type="EMBL" id="QYUK01000008">
    <property type="protein sequence ID" value="RJF94767.1"/>
    <property type="molecule type" value="Genomic_DNA"/>
</dbReference>
<reference evidence="6 7" key="1">
    <citation type="submission" date="2018-09" db="EMBL/GenBank/DDBJ databases">
        <authorList>
            <person name="Zhu H."/>
        </authorList>
    </citation>
    <scope>NUCLEOTIDE SEQUENCE [LARGE SCALE GENOMIC DNA]</scope>
    <source>
        <strain evidence="6 7">K1W22B-8</strain>
    </source>
</reference>
<dbReference type="InterPro" id="IPR028082">
    <property type="entry name" value="Peripla_BP_I"/>
</dbReference>
<evidence type="ECO:0000256" key="3">
    <source>
        <dbReference type="ARBA" id="ARBA00022970"/>
    </source>
</evidence>
<sequence>MKKVCALSLAVALGASALPATNAAAADDIIIGYAAAITGLYAPYDSVDGAKCEIDRINEKGGVLGRKLRLEARDMKSDAIASAAAGQELIDLGATAILSPPSDDTSIPIAALAAPMGIPVLSVASTQVQFPAAQPENAYLVPYGDNLSAAAAAEYAIKLGYKNAVLMITRDIGSYGLALPEYFGDAFTHLGGKVLKKINFNTGLSDYSAQLAEIQAMDPKPDVIFGGFITPDGGVFPRQFKAAGLGSIVFMGTDGYDDAGILKIAGDSASAIKFITHGFPTPGSALEEFYADCTKRGYQIQNIFFGLAGEGVLIIKTAIEKAGSAEPAAVNAAIKEITDMKGITTDEITFKDRGGVPIKRMAIVEVKNGAFSLVDHILPQYVPAP</sequence>
<protein>
    <recommendedName>
        <fullName evidence="5">Leucine-binding protein domain-containing protein</fullName>
    </recommendedName>
</protein>
<evidence type="ECO:0000256" key="1">
    <source>
        <dbReference type="ARBA" id="ARBA00010062"/>
    </source>
</evidence>
<proteinExistence type="inferred from homology"/>
<dbReference type="PANTHER" id="PTHR30483">
    <property type="entry name" value="LEUCINE-SPECIFIC-BINDING PROTEIN"/>
    <property type="match status" value="1"/>
</dbReference>
<evidence type="ECO:0000259" key="5">
    <source>
        <dbReference type="Pfam" id="PF13458"/>
    </source>
</evidence>
<accession>A0A418WU90</accession>
<organism evidence="6 7">
    <name type="scientific">Oleomonas cavernae</name>
    <dbReference type="NCBI Taxonomy" id="2320859"/>
    <lineage>
        <taxon>Bacteria</taxon>
        <taxon>Pseudomonadati</taxon>
        <taxon>Pseudomonadota</taxon>
        <taxon>Alphaproteobacteria</taxon>
        <taxon>Acetobacterales</taxon>
        <taxon>Acetobacteraceae</taxon>
        <taxon>Oleomonas</taxon>
    </lineage>
</organism>
<feature type="domain" description="Leucine-binding protein" evidence="5">
    <location>
        <begin position="29"/>
        <end position="369"/>
    </location>
</feature>
<evidence type="ECO:0000313" key="6">
    <source>
        <dbReference type="EMBL" id="RJF94767.1"/>
    </source>
</evidence>
<dbReference type="RefSeq" id="WP_119776241.1">
    <property type="nucleotide sequence ID" value="NZ_QYUK01000008.1"/>
</dbReference>
<name>A0A418WU90_9PROT</name>
<comment type="caution">
    <text evidence="6">The sequence shown here is derived from an EMBL/GenBank/DDBJ whole genome shotgun (WGS) entry which is preliminary data.</text>
</comment>
<dbReference type="Gene3D" id="3.40.50.2300">
    <property type="match status" value="2"/>
</dbReference>
<dbReference type="GO" id="GO:0006865">
    <property type="term" value="P:amino acid transport"/>
    <property type="evidence" value="ECO:0007669"/>
    <property type="project" value="UniProtKB-KW"/>
</dbReference>
<dbReference type="InterPro" id="IPR051010">
    <property type="entry name" value="BCAA_transport"/>
</dbReference>
<dbReference type="Pfam" id="PF13458">
    <property type="entry name" value="Peripla_BP_6"/>
    <property type="match status" value="1"/>
</dbReference>
<dbReference type="OrthoDB" id="9768386at2"/>
<evidence type="ECO:0000256" key="2">
    <source>
        <dbReference type="ARBA" id="ARBA00022729"/>
    </source>
</evidence>
<dbReference type="SUPFAM" id="SSF53822">
    <property type="entry name" value="Periplasmic binding protein-like I"/>
    <property type="match status" value="1"/>
</dbReference>
<keyword evidence="7" id="KW-1185">Reference proteome</keyword>